<evidence type="ECO:0000256" key="3">
    <source>
        <dbReference type="ARBA" id="ARBA00012438"/>
    </source>
</evidence>
<evidence type="ECO:0000313" key="14">
    <source>
        <dbReference type="Proteomes" id="UP000604481"/>
    </source>
</evidence>
<evidence type="ECO:0000259" key="11">
    <source>
        <dbReference type="PROSITE" id="PS50113"/>
    </source>
</evidence>
<gene>
    <name evidence="13" type="ORF">INR99_10900</name>
</gene>
<feature type="transmembrane region" description="Helical" evidence="8">
    <location>
        <begin position="144"/>
        <end position="163"/>
    </location>
</feature>
<keyword evidence="4" id="KW-0597">Phosphoprotein</keyword>
<dbReference type="AlphaFoldDB" id="A0A8J7FKT1"/>
<feature type="transmembrane region" description="Helical" evidence="8">
    <location>
        <begin position="6"/>
        <end position="27"/>
    </location>
</feature>
<keyword evidence="5" id="KW-0808">Transferase</keyword>
<dbReference type="GO" id="GO:0004673">
    <property type="term" value="F:protein histidine kinase activity"/>
    <property type="evidence" value="ECO:0007669"/>
    <property type="project" value="UniProtKB-EC"/>
</dbReference>
<dbReference type="InterPro" id="IPR003594">
    <property type="entry name" value="HATPase_dom"/>
</dbReference>
<proteinExistence type="predicted"/>
<dbReference type="PANTHER" id="PTHR42878">
    <property type="entry name" value="TWO-COMPONENT HISTIDINE KINASE"/>
    <property type="match status" value="1"/>
</dbReference>
<feature type="domain" description="PAC" evidence="11">
    <location>
        <begin position="318"/>
        <end position="369"/>
    </location>
</feature>
<evidence type="ECO:0000259" key="12">
    <source>
        <dbReference type="PROSITE" id="PS50885"/>
    </source>
</evidence>
<organism evidence="13 14">
    <name type="scientific">Chitinilyticum piscinae</name>
    <dbReference type="NCBI Taxonomy" id="2866724"/>
    <lineage>
        <taxon>Bacteria</taxon>
        <taxon>Pseudomonadati</taxon>
        <taxon>Pseudomonadota</taxon>
        <taxon>Betaproteobacteria</taxon>
        <taxon>Neisseriales</taxon>
        <taxon>Chitinibacteraceae</taxon>
        <taxon>Chitinilyticum</taxon>
    </lineage>
</organism>
<dbReference type="InterPro" id="IPR003660">
    <property type="entry name" value="HAMP_dom"/>
</dbReference>
<name>A0A8J7FKT1_9NEIS</name>
<keyword evidence="8" id="KW-1133">Transmembrane helix</keyword>
<evidence type="ECO:0000256" key="5">
    <source>
        <dbReference type="ARBA" id="ARBA00022679"/>
    </source>
</evidence>
<evidence type="ECO:0000256" key="2">
    <source>
        <dbReference type="ARBA" id="ARBA00004429"/>
    </source>
</evidence>
<dbReference type="PROSITE" id="PS50885">
    <property type="entry name" value="HAMP"/>
    <property type="match status" value="1"/>
</dbReference>
<evidence type="ECO:0000259" key="10">
    <source>
        <dbReference type="PROSITE" id="PS50112"/>
    </source>
</evidence>
<dbReference type="InterPro" id="IPR036890">
    <property type="entry name" value="HATPase_C_sf"/>
</dbReference>
<evidence type="ECO:0000256" key="1">
    <source>
        <dbReference type="ARBA" id="ARBA00000085"/>
    </source>
</evidence>
<dbReference type="SUPFAM" id="SSF55874">
    <property type="entry name" value="ATPase domain of HSP90 chaperone/DNA topoisomerase II/histidine kinase"/>
    <property type="match status" value="1"/>
</dbReference>
<evidence type="ECO:0000256" key="4">
    <source>
        <dbReference type="ARBA" id="ARBA00022553"/>
    </source>
</evidence>
<accession>A0A8J7FKT1</accession>
<dbReference type="PANTHER" id="PTHR42878:SF15">
    <property type="entry name" value="BACTERIOPHYTOCHROME"/>
    <property type="match status" value="1"/>
</dbReference>
<dbReference type="PROSITE" id="PS50112">
    <property type="entry name" value="PAS"/>
    <property type="match status" value="1"/>
</dbReference>
<dbReference type="Proteomes" id="UP000604481">
    <property type="component" value="Unassembled WGS sequence"/>
</dbReference>
<evidence type="ECO:0000256" key="6">
    <source>
        <dbReference type="ARBA" id="ARBA00022777"/>
    </source>
</evidence>
<comment type="subcellular location">
    <subcellularLocation>
        <location evidence="2">Cell inner membrane</location>
        <topology evidence="2">Multi-pass membrane protein</topology>
    </subcellularLocation>
</comment>
<dbReference type="SUPFAM" id="SSF55785">
    <property type="entry name" value="PYP-like sensor domain (PAS domain)"/>
    <property type="match status" value="1"/>
</dbReference>
<dbReference type="EC" id="2.7.13.3" evidence="3"/>
<dbReference type="Pfam" id="PF02518">
    <property type="entry name" value="HATPase_c"/>
    <property type="match status" value="1"/>
</dbReference>
<dbReference type="Gene3D" id="3.30.450.20">
    <property type="entry name" value="PAS domain"/>
    <property type="match status" value="1"/>
</dbReference>
<dbReference type="GO" id="GO:0005886">
    <property type="term" value="C:plasma membrane"/>
    <property type="evidence" value="ECO:0007669"/>
    <property type="project" value="UniProtKB-SubCell"/>
</dbReference>
<reference evidence="13 14" key="1">
    <citation type="submission" date="2020-10" db="EMBL/GenBank/DDBJ databases">
        <title>The genome sequence of Chitinilyticum litopenaei 4Y14.</title>
        <authorList>
            <person name="Liu Y."/>
        </authorList>
    </citation>
    <scope>NUCLEOTIDE SEQUENCE [LARGE SCALE GENOMIC DNA]</scope>
    <source>
        <strain evidence="13 14">4Y14</strain>
    </source>
</reference>
<dbReference type="Gene3D" id="6.10.340.10">
    <property type="match status" value="1"/>
</dbReference>
<dbReference type="InterPro" id="IPR000700">
    <property type="entry name" value="PAS-assoc_C"/>
</dbReference>
<dbReference type="InterPro" id="IPR004358">
    <property type="entry name" value="Sig_transdc_His_kin-like_C"/>
</dbReference>
<dbReference type="RefSeq" id="WP_194116374.1">
    <property type="nucleotide sequence ID" value="NZ_JADFUA010000005.1"/>
</dbReference>
<dbReference type="Pfam" id="PF00672">
    <property type="entry name" value="HAMP"/>
    <property type="match status" value="1"/>
</dbReference>
<feature type="domain" description="HAMP" evidence="12">
    <location>
        <begin position="165"/>
        <end position="217"/>
    </location>
</feature>
<sequence length="608" mass="68957">MRFTLRAAIIVAVLLGLLLPASINGYFGMRAERRTLQDQFEREHQRLTELLALGMQDPLWNLSPESGRPLLESLMSDPRVVRITVVDSAGDSSFLNADRPERRTLNLSSRQEQVIRHGEAIGKVTLEMDIGEAMATLERKQRQYILAVAVQVIISISLIYILLNARLLQPLQKLLRQSGRLARRELEERFEWERDDELGELGQSLETTRVAVRQLIGDLEQNNLQLEADLISRMQVEEALRASENRFRRLVESSSVIPWDARAGEWRFTYIGPQAEALLGLPLSSWYEDNFLSQVVHPDDRHLIYPLFGSDCTSQLPQRCELRLRRADGSDNWVLLLAHSSIDSSQQHYLHGYLIDIHPQKCAELELESYRQHLEDVVENRSRALTQLRDDNDTLNDVLCRDLRGQLRRLDGLSQILHEEAGRNSNLRGYLQQLGSTIQEMASHIDDLAALQQFDQAELQTDIIDVSAMTRELLDEITLLAPADEVQCTIQPGMQAQADPRLLRIVLHNLLDNAWKFSQHNATPHLHIGCTSHQGRQIFSVSDNGCGFDMAQAPLLFRPFQRLQANGSPHSGNGIGLAIAERIIRRHNGRIWAKGSPGEGATFSFTLD</sequence>
<dbReference type="FunFam" id="3.30.565.10:FF:000006">
    <property type="entry name" value="Sensor histidine kinase WalK"/>
    <property type="match status" value="1"/>
</dbReference>
<keyword evidence="8" id="KW-0812">Transmembrane</keyword>
<evidence type="ECO:0000313" key="13">
    <source>
        <dbReference type="EMBL" id="MBE9609857.1"/>
    </source>
</evidence>
<evidence type="ECO:0000259" key="9">
    <source>
        <dbReference type="PROSITE" id="PS50109"/>
    </source>
</evidence>
<dbReference type="Gene3D" id="3.30.565.10">
    <property type="entry name" value="Histidine kinase-like ATPase, C-terminal domain"/>
    <property type="match status" value="1"/>
</dbReference>
<keyword evidence="6" id="KW-0418">Kinase</keyword>
<evidence type="ECO:0000256" key="8">
    <source>
        <dbReference type="SAM" id="Phobius"/>
    </source>
</evidence>
<dbReference type="SUPFAM" id="SSF158472">
    <property type="entry name" value="HAMP domain-like"/>
    <property type="match status" value="1"/>
</dbReference>
<comment type="caution">
    <text evidence="13">The sequence shown here is derived from an EMBL/GenBank/DDBJ whole genome shotgun (WGS) entry which is preliminary data.</text>
</comment>
<dbReference type="CDD" id="cd06225">
    <property type="entry name" value="HAMP"/>
    <property type="match status" value="1"/>
</dbReference>
<dbReference type="GO" id="GO:0000156">
    <property type="term" value="F:phosphorelay response regulator activity"/>
    <property type="evidence" value="ECO:0007669"/>
    <property type="project" value="TreeGrafter"/>
</dbReference>
<keyword evidence="7 8" id="KW-0472">Membrane</keyword>
<dbReference type="PROSITE" id="PS50113">
    <property type="entry name" value="PAC"/>
    <property type="match status" value="1"/>
</dbReference>
<protein>
    <recommendedName>
        <fullName evidence="3">histidine kinase</fullName>
        <ecNumber evidence="3">2.7.13.3</ecNumber>
    </recommendedName>
</protein>
<dbReference type="EMBL" id="JADFUA010000005">
    <property type="protein sequence ID" value="MBE9609857.1"/>
    <property type="molecule type" value="Genomic_DNA"/>
</dbReference>
<comment type="catalytic activity">
    <reaction evidence="1">
        <text>ATP + protein L-histidine = ADP + protein N-phospho-L-histidine.</text>
        <dbReference type="EC" id="2.7.13.3"/>
    </reaction>
</comment>
<dbReference type="InterPro" id="IPR000014">
    <property type="entry name" value="PAS"/>
</dbReference>
<dbReference type="NCBIfam" id="TIGR00229">
    <property type="entry name" value="sensory_box"/>
    <property type="match status" value="1"/>
</dbReference>
<dbReference type="CDD" id="cd00130">
    <property type="entry name" value="PAS"/>
    <property type="match status" value="1"/>
</dbReference>
<dbReference type="GO" id="GO:0007234">
    <property type="term" value="P:osmosensory signaling via phosphorelay pathway"/>
    <property type="evidence" value="ECO:0007669"/>
    <property type="project" value="TreeGrafter"/>
</dbReference>
<evidence type="ECO:0000256" key="7">
    <source>
        <dbReference type="ARBA" id="ARBA00023136"/>
    </source>
</evidence>
<dbReference type="SMART" id="SM00304">
    <property type="entry name" value="HAMP"/>
    <property type="match status" value="1"/>
</dbReference>
<dbReference type="InterPro" id="IPR050351">
    <property type="entry name" value="BphY/WalK/GraS-like"/>
</dbReference>
<feature type="domain" description="Histidine kinase" evidence="9">
    <location>
        <begin position="398"/>
        <end position="608"/>
    </location>
</feature>
<dbReference type="InterPro" id="IPR005467">
    <property type="entry name" value="His_kinase_dom"/>
</dbReference>
<dbReference type="PRINTS" id="PR00344">
    <property type="entry name" value="BCTRLSENSOR"/>
</dbReference>
<dbReference type="SMART" id="SM00387">
    <property type="entry name" value="HATPase_c"/>
    <property type="match status" value="1"/>
</dbReference>
<dbReference type="InterPro" id="IPR035965">
    <property type="entry name" value="PAS-like_dom_sf"/>
</dbReference>
<dbReference type="PROSITE" id="PS50109">
    <property type="entry name" value="HIS_KIN"/>
    <property type="match status" value="1"/>
</dbReference>
<dbReference type="GO" id="GO:0030295">
    <property type="term" value="F:protein kinase activator activity"/>
    <property type="evidence" value="ECO:0007669"/>
    <property type="project" value="TreeGrafter"/>
</dbReference>
<feature type="domain" description="PAS" evidence="10">
    <location>
        <begin position="243"/>
        <end position="301"/>
    </location>
</feature>
<keyword evidence="14" id="KW-1185">Reference proteome</keyword>